<feature type="compositionally biased region" description="Basic and acidic residues" evidence="1">
    <location>
        <begin position="129"/>
        <end position="141"/>
    </location>
</feature>
<feature type="compositionally biased region" description="Polar residues" evidence="1">
    <location>
        <begin position="286"/>
        <end position="303"/>
    </location>
</feature>
<organism evidence="2">
    <name type="scientific">Psilocybe cubensis</name>
    <name type="common">Psychedelic mushroom</name>
    <name type="synonym">Stropharia cubensis</name>
    <dbReference type="NCBI Taxonomy" id="181762"/>
    <lineage>
        <taxon>Eukaryota</taxon>
        <taxon>Fungi</taxon>
        <taxon>Dikarya</taxon>
        <taxon>Basidiomycota</taxon>
        <taxon>Agaricomycotina</taxon>
        <taxon>Agaricomycetes</taxon>
        <taxon>Agaricomycetidae</taxon>
        <taxon>Agaricales</taxon>
        <taxon>Agaricineae</taxon>
        <taxon>Strophariaceae</taxon>
        <taxon>Psilocybe</taxon>
    </lineage>
</organism>
<evidence type="ECO:0000313" key="2">
    <source>
        <dbReference type="EMBL" id="KAG5164298.1"/>
    </source>
</evidence>
<comment type="caution">
    <text evidence="2">The sequence shown here is derived from an EMBL/GenBank/DDBJ whole genome shotgun (WGS) entry which is preliminary data.</text>
</comment>
<feature type="region of interest" description="Disordered" evidence="1">
    <location>
        <begin position="480"/>
        <end position="510"/>
    </location>
</feature>
<name>A0A8H8CG47_PSICU</name>
<accession>A0A8H8CG47</accession>
<feature type="compositionally biased region" description="Basic residues" evidence="1">
    <location>
        <begin position="573"/>
        <end position="583"/>
    </location>
</feature>
<gene>
    <name evidence="2" type="ORF">JR316_010804</name>
</gene>
<reference evidence="2" key="1">
    <citation type="submission" date="2021-02" db="EMBL/GenBank/DDBJ databases">
        <title>Psilocybe cubensis genome.</title>
        <authorList>
            <person name="Mckernan K.J."/>
            <person name="Crawford S."/>
            <person name="Trippe A."/>
            <person name="Kane L.T."/>
            <person name="Mclaughlin S."/>
        </authorList>
    </citation>
    <scope>NUCLEOTIDE SEQUENCE [LARGE SCALE GENOMIC DNA]</scope>
    <source>
        <strain evidence="2">MGC-MH-2018</strain>
    </source>
</reference>
<protein>
    <submittedName>
        <fullName evidence="2">Uncharacterized protein</fullName>
    </submittedName>
</protein>
<proteinExistence type="predicted"/>
<dbReference type="EMBL" id="JAFIQS010000012">
    <property type="protein sequence ID" value="KAG5164298.1"/>
    <property type="molecule type" value="Genomic_DNA"/>
</dbReference>
<dbReference type="AlphaFoldDB" id="A0A8H8CG47"/>
<evidence type="ECO:0000256" key="1">
    <source>
        <dbReference type="SAM" id="MobiDB-lite"/>
    </source>
</evidence>
<feature type="compositionally biased region" description="Low complexity" evidence="1">
    <location>
        <begin position="304"/>
        <end position="325"/>
    </location>
</feature>
<feature type="compositionally biased region" description="Polar residues" evidence="1">
    <location>
        <begin position="496"/>
        <end position="510"/>
    </location>
</feature>
<feature type="region of interest" description="Disordered" evidence="1">
    <location>
        <begin position="440"/>
        <end position="466"/>
    </location>
</feature>
<feature type="region of interest" description="Disordered" evidence="1">
    <location>
        <begin position="540"/>
        <end position="583"/>
    </location>
</feature>
<feature type="region of interest" description="Disordered" evidence="1">
    <location>
        <begin position="208"/>
        <end position="335"/>
    </location>
</feature>
<feature type="compositionally biased region" description="Low complexity" evidence="1">
    <location>
        <begin position="540"/>
        <end position="549"/>
    </location>
</feature>
<feature type="compositionally biased region" description="Basic residues" evidence="1">
    <location>
        <begin position="254"/>
        <end position="267"/>
    </location>
</feature>
<feature type="region of interest" description="Disordered" evidence="1">
    <location>
        <begin position="123"/>
        <end position="163"/>
    </location>
</feature>
<dbReference type="OrthoDB" id="3129056at2759"/>
<sequence length="583" mass="64925">MQRNRTVQIPLLNNPYTEGIQMSDFKKLPLDLLKEYAIYYRLPRASELSADEIYSLLRGHKWIPALKHHVWIPRPDYMGVTVSRDIEDLEKWYTAAEERAAEQKTANYTRDPWATRNHLRKQWATAQNRRREGSTSKRSEDVTCEVEGPEVETPANIPSAEPTPVVELTEAQIALSKARKALTSSNTYRRIGRRSIVLEGDILLEAKTQQEQRQQQNHSTAEDQTHGNGETTATSNLDRQSTNQTPSASPPRTSPKKSATRKRRVVRKLPSASTSQNPSQHDHSVQRTSYQEENTSDKSTTTTIPEVEPSSASSPPAHIPASSVSTPEQSSTFSDHKRLLIRKADPVPLPELTFEARNKKETAAPPQPPLRQDLVYIACTLRSKNKDEQQAMLKGLHDEKKHSDASTFTNGFKLMFPGALSHAVSSGAYAAVSSIQNIFGSQRSSNKRSRAQVDDDAEEVRQESDAVHDDLPVHMRKRARCDAGPSRTHIRAGPSSAPSDSSMPVFTSPNLLVPQPRKTVDRLAGYYRVDEAGLLQSHAADSAAAGVQAGPSSRRPVLHPSSWRKTVSSARQAARRNAKRKRT</sequence>
<feature type="compositionally biased region" description="Polar residues" evidence="1">
    <location>
        <begin position="226"/>
        <end position="247"/>
    </location>
</feature>